<evidence type="ECO:0000259" key="11">
    <source>
        <dbReference type="Pfam" id="PF09334"/>
    </source>
</evidence>
<dbReference type="GO" id="GO:0004825">
    <property type="term" value="F:methionine-tRNA ligase activity"/>
    <property type="evidence" value="ECO:0007669"/>
    <property type="project" value="UniProtKB-EC"/>
</dbReference>
<dbReference type="GO" id="GO:0005829">
    <property type="term" value="C:cytosol"/>
    <property type="evidence" value="ECO:0007669"/>
    <property type="project" value="TreeGrafter"/>
</dbReference>
<evidence type="ECO:0000256" key="4">
    <source>
        <dbReference type="ARBA" id="ARBA00022598"/>
    </source>
</evidence>
<dbReference type="GO" id="GO:0005524">
    <property type="term" value="F:ATP binding"/>
    <property type="evidence" value="ECO:0007669"/>
    <property type="project" value="UniProtKB-KW"/>
</dbReference>
<dbReference type="EMBL" id="BARS01016248">
    <property type="protein sequence ID" value="GAF98847.1"/>
    <property type="molecule type" value="Genomic_DNA"/>
</dbReference>
<protein>
    <recommendedName>
        <fullName evidence="2">methionine--tRNA ligase</fullName>
        <ecNumber evidence="2">6.1.1.10</ecNumber>
    </recommendedName>
    <alternativeName>
        <fullName evidence="9">Methionyl-tRNA synthetase</fullName>
    </alternativeName>
</protein>
<dbReference type="SUPFAM" id="SSF57770">
    <property type="entry name" value="Methionyl-tRNA synthetase (MetRS), Zn-domain"/>
    <property type="match status" value="1"/>
</dbReference>
<dbReference type="InterPro" id="IPR029038">
    <property type="entry name" value="MetRS_Zn"/>
</dbReference>
<dbReference type="SUPFAM" id="SSF52374">
    <property type="entry name" value="Nucleotidylyl transferase"/>
    <property type="match status" value="1"/>
</dbReference>
<evidence type="ECO:0000256" key="8">
    <source>
        <dbReference type="ARBA" id="ARBA00023146"/>
    </source>
</evidence>
<dbReference type="GO" id="GO:0006431">
    <property type="term" value="P:methionyl-tRNA aminoacylation"/>
    <property type="evidence" value="ECO:0007669"/>
    <property type="project" value="InterPro"/>
</dbReference>
<evidence type="ECO:0000256" key="3">
    <source>
        <dbReference type="ARBA" id="ARBA00022490"/>
    </source>
</evidence>
<dbReference type="InterPro" id="IPR023458">
    <property type="entry name" value="Met-tRNA_ligase_1"/>
</dbReference>
<evidence type="ECO:0000256" key="1">
    <source>
        <dbReference type="ARBA" id="ARBA00004496"/>
    </source>
</evidence>
<evidence type="ECO:0000256" key="9">
    <source>
        <dbReference type="ARBA" id="ARBA00030904"/>
    </source>
</evidence>
<evidence type="ECO:0000313" key="12">
    <source>
        <dbReference type="EMBL" id="GAF98847.1"/>
    </source>
</evidence>
<dbReference type="FunFam" id="2.20.28.20:FF:000001">
    <property type="entry name" value="Methionine--tRNA ligase"/>
    <property type="match status" value="1"/>
</dbReference>
<dbReference type="InterPro" id="IPR014729">
    <property type="entry name" value="Rossmann-like_a/b/a_fold"/>
</dbReference>
<accession>X0UEM1</accession>
<sequence>MTELIHVSVGWPYANGDLHVGHLAGALLPADIFARYHRLKGNRVLMVSGSDAHGTPITIEADKRGETPRELFEHYHDRFLETQKVIGISYDLFTHTDTENHYRIAQDFFSRLYKGEYLYRETQRQLYSESEERFLPDRYVEGTCPICGFTEARGDQCDNCGNLLDALELIEPRSATDGSRPVIRKTEHFFLDLPAFTDRLLAYLDKHVDHWRPNVIN</sequence>
<dbReference type="InterPro" id="IPR015413">
    <property type="entry name" value="Methionyl/Leucyl_tRNA_Synth"/>
</dbReference>
<comment type="catalytic activity">
    <reaction evidence="10">
        <text>tRNA(Met) + L-methionine + ATP = L-methionyl-tRNA(Met) + AMP + diphosphate</text>
        <dbReference type="Rhea" id="RHEA:13481"/>
        <dbReference type="Rhea" id="RHEA-COMP:9667"/>
        <dbReference type="Rhea" id="RHEA-COMP:9698"/>
        <dbReference type="ChEBI" id="CHEBI:30616"/>
        <dbReference type="ChEBI" id="CHEBI:33019"/>
        <dbReference type="ChEBI" id="CHEBI:57844"/>
        <dbReference type="ChEBI" id="CHEBI:78442"/>
        <dbReference type="ChEBI" id="CHEBI:78530"/>
        <dbReference type="ChEBI" id="CHEBI:456215"/>
        <dbReference type="EC" id="6.1.1.10"/>
    </reaction>
</comment>
<dbReference type="AlphaFoldDB" id="X0UEM1"/>
<comment type="caution">
    <text evidence="12">The sequence shown here is derived from an EMBL/GenBank/DDBJ whole genome shotgun (WGS) entry which is preliminary data.</text>
</comment>
<proteinExistence type="predicted"/>
<dbReference type="Gene3D" id="2.170.220.10">
    <property type="match status" value="1"/>
</dbReference>
<evidence type="ECO:0000256" key="5">
    <source>
        <dbReference type="ARBA" id="ARBA00022741"/>
    </source>
</evidence>
<dbReference type="EC" id="6.1.1.10" evidence="2"/>
<feature type="domain" description="Methionyl/Leucyl tRNA synthetase" evidence="11">
    <location>
        <begin position="6"/>
        <end position="216"/>
    </location>
</feature>
<feature type="non-terminal residue" evidence="12">
    <location>
        <position position="217"/>
    </location>
</feature>
<dbReference type="InterPro" id="IPR001412">
    <property type="entry name" value="aa-tRNA-synth_I_CS"/>
</dbReference>
<organism evidence="12">
    <name type="scientific">marine sediment metagenome</name>
    <dbReference type="NCBI Taxonomy" id="412755"/>
    <lineage>
        <taxon>unclassified sequences</taxon>
        <taxon>metagenomes</taxon>
        <taxon>ecological metagenomes</taxon>
    </lineage>
</organism>
<keyword evidence="6" id="KW-0067">ATP-binding</keyword>
<keyword evidence="7" id="KW-0648">Protein biosynthesis</keyword>
<dbReference type="Gene3D" id="3.40.50.620">
    <property type="entry name" value="HUPs"/>
    <property type="match status" value="1"/>
</dbReference>
<evidence type="ECO:0000256" key="2">
    <source>
        <dbReference type="ARBA" id="ARBA00012838"/>
    </source>
</evidence>
<evidence type="ECO:0000256" key="10">
    <source>
        <dbReference type="ARBA" id="ARBA00047364"/>
    </source>
</evidence>
<keyword evidence="4" id="KW-0436">Ligase</keyword>
<evidence type="ECO:0000256" key="7">
    <source>
        <dbReference type="ARBA" id="ARBA00022917"/>
    </source>
</evidence>
<dbReference type="PRINTS" id="PR01041">
    <property type="entry name" value="TRNASYNTHMET"/>
</dbReference>
<keyword evidence="3" id="KW-0963">Cytoplasm</keyword>
<evidence type="ECO:0000256" key="6">
    <source>
        <dbReference type="ARBA" id="ARBA00022840"/>
    </source>
</evidence>
<dbReference type="PANTHER" id="PTHR45765:SF1">
    <property type="entry name" value="METHIONINE--TRNA LIGASE, CYTOPLASMIC"/>
    <property type="match status" value="1"/>
</dbReference>
<comment type="subcellular location">
    <subcellularLocation>
        <location evidence="1">Cytoplasm</location>
    </subcellularLocation>
</comment>
<keyword evidence="5" id="KW-0547">Nucleotide-binding</keyword>
<dbReference type="PANTHER" id="PTHR45765">
    <property type="entry name" value="METHIONINE--TRNA LIGASE"/>
    <property type="match status" value="1"/>
</dbReference>
<gene>
    <name evidence="12" type="ORF">S01H1_26771</name>
</gene>
<dbReference type="InterPro" id="IPR033911">
    <property type="entry name" value="MetRS_core"/>
</dbReference>
<dbReference type="PROSITE" id="PS00178">
    <property type="entry name" value="AA_TRNA_LIGASE_I"/>
    <property type="match status" value="1"/>
</dbReference>
<dbReference type="Pfam" id="PF09334">
    <property type="entry name" value="tRNA-synt_1g"/>
    <property type="match status" value="1"/>
</dbReference>
<name>X0UEM1_9ZZZZ</name>
<keyword evidence="8" id="KW-0030">Aminoacyl-tRNA synthetase</keyword>
<reference evidence="12" key="1">
    <citation type="journal article" date="2014" name="Front. Microbiol.">
        <title>High frequency of phylogenetically diverse reductive dehalogenase-homologous genes in deep subseafloor sedimentary metagenomes.</title>
        <authorList>
            <person name="Kawai M."/>
            <person name="Futagami T."/>
            <person name="Toyoda A."/>
            <person name="Takaki Y."/>
            <person name="Nishi S."/>
            <person name="Hori S."/>
            <person name="Arai W."/>
            <person name="Tsubouchi T."/>
            <person name="Morono Y."/>
            <person name="Uchiyama I."/>
            <person name="Ito T."/>
            <person name="Fujiyama A."/>
            <person name="Inagaki F."/>
            <person name="Takami H."/>
        </authorList>
    </citation>
    <scope>NUCLEOTIDE SEQUENCE</scope>
    <source>
        <strain evidence="12">Expedition CK06-06</strain>
    </source>
</reference>